<evidence type="ECO:0000256" key="1">
    <source>
        <dbReference type="SAM" id="Phobius"/>
    </source>
</evidence>
<sequence>MPALPANVLSDRSLATVSGNSVHSLPPWAYGLIVGASLVCLIAGFLVVKAIRRRSSNVCTSLVYLDLLSLTDITPGLRYFGYRVSGPRSASQLNQVSPNWI</sequence>
<proteinExistence type="predicted"/>
<comment type="caution">
    <text evidence="2">The sequence shown here is derived from an EMBL/GenBank/DDBJ whole genome shotgun (WGS) entry which is preliminary data.</text>
</comment>
<gene>
    <name evidence="2" type="ORF">NLI96_g4838</name>
</gene>
<reference evidence="2" key="1">
    <citation type="submission" date="2022-07" db="EMBL/GenBank/DDBJ databases">
        <title>Genome Sequence of Physisporinus lineatus.</title>
        <authorList>
            <person name="Buettner E."/>
        </authorList>
    </citation>
    <scope>NUCLEOTIDE SEQUENCE</scope>
    <source>
        <strain evidence="2">VT162</strain>
    </source>
</reference>
<organism evidence="2 3">
    <name type="scientific">Meripilus lineatus</name>
    <dbReference type="NCBI Taxonomy" id="2056292"/>
    <lineage>
        <taxon>Eukaryota</taxon>
        <taxon>Fungi</taxon>
        <taxon>Dikarya</taxon>
        <taxon>Basidiomycota</taxon>
        <taxon>Agaricomycotina</taxon>
        <taxon>Agaricomycetes</taxon>
        <taxon>Polyporales</taxon>
        <taxon>Meripilaceae</taxon>
        <taxon>Meripilus</taxon>
    </lineage>
</organism>
<dbReference type="Proteomes" id="UP001212997">
    <property type="component" value="Unassembled WGS sequence"/>
</dbReference>
<keyword evidence="1" id="KW-0812">Transmembrane</keyword>
<dbReference type="EMBL" id="JANAWD010000147">
    <property type="protein sequence ID" value="KAJ3485637.1"/>
    <property type="molecule type" value="Genomic_DNA"/>
</dbReference>
<dbReference type="AlphaFoldDB" id="A0AAD5V9H3"/>
<keyword evidence="1" id="KW-0472">Membrane</keyword>
<accession>A0AAD5V9H3</accession>
<evidence type="ECO:0000313" key="2">
    <source>
        <dbReference type="EMBL" id="KAJ3485637.1"/>
    </source>
</evidence>
<feature type="transmembrane region" description="Helical" evidence="1">
    <location>
        <begin position="28"/>
        <end position="48"/>
    </location>
</feature>
<name>A0AAD5V9H3_9APHY</name>
<keyword evidence="1" id="KW-1133">Transmembrane helix</keyword>
<protein>
    <submittedName>
        <fullName evidence="2">Uncharacterized protein</fullName>
    </submittedName>
</protein>
<evidence type="ECO:0000313" key="3">
    <source>
        <dbReference type="Proteomes" id="UP001212997"/>
    </source>
</evidence>
<keyword evidence="3" id="KW-1185">Reference proteome</keyword>